<keyword evidence="6" id="KW-1185">Reference proteome</keyword>
<dbReference type="EMBL" id="JBBPEH010000002">
    <property type="protein sequence ID" value="KAK7542815.1"/>
    <property type="molecule type" value="Genomic_DNA"/>
</dbReference>
<feature type="compositionally biased region" description="Pro residues" evidence="2">
    <location>
        <begin position="42"/>
        <end position="54"/>
    </location>
</feature>
<dbReference type="InterPro" id="IPR049818">
    <property type="entry name" value="Expansin_EXLX1-like"/>
</dbReference>
<dbReference type="InterPro" id="IPR007112">
    <property type="entry name" value="Expansin/allergen_DPBB_dom"/>
</dbReference>
<comment type="caution">
    <text evidence="5">The sequence shown here is derived from an EMBL/GenBank/DDBJ whole genome shotgun (WGS) entry which is preliminary data.</text>
</comment>
<feature type="domain" description="Expansin-like EG45" evidence="4">
    <location>
        <begin position="215"/>
        <end position="310"/>
    </location>
</feature>
<dbReference type="PROSITE" id="PS50842">
    <property type="entry name" value="EXPANSIN_EG45"/>
    <property type="match status" value="1"/>
</dbReference>
<dbReference type="Gene3D" id="2.40.40.10">
    <property type="entry name" value="RlpA-like domain"/>
    <property type="match status" value="1"/>
</dbReference>
<feature type="compositionally biased region" description="Basic and acidic residues" evidence="2">
    <location>
        <begin position="57"/>
        <end position="109"/>
    </location>
</feature>
<keyword evidence="1 3" id="KW-0732">Signal</keyword>
<evidence type="ECO:0000313" key="5">
    <source>
        <dbReference type="EMBL" id="KAK7542815.1"/>
    </source>
</evidence>
<sequence>MIRSTILTVFLFLLVLSVKASPLPDPLPEAVAQDDQSQVACPPAPDGYQPPPPEDNGNEKPEEKARKKQEQEEAQRQKKEELRMEKEKMRERQDAERAKKDEEKARKESSQQPPPPSQGNNNGQGGGGGGGGGEGGVRGNTEQPPPPPSQQPKEGGGNNNNNQGGSQGGNQGGGGGTERPPPKEQPKEQPPGKSPVPNTTPVGDKVYRGPATFYGGALEGGNCMMKGYQFPPGVYGAAIGGNNWNNSANCGACAEVRGNGKKIVVMFVDQCSECGDGLDCFPDAFKQLADPSVGKFTVEWNFVECPVQGPIKITDKEGTNEYYVAMQVQNGKEPTESLELSPDGGKTYKPTQRDSTNHFILNGGPVGAQSVDVKVTSKSGKVAVVQGVPVSGGGKEGQQNYDG</sequence>
<name>A0ABR1M5F2_9PEZI</name>
<evidence type="ECO:0000313" key="6">
    <source>
        <dbReference type="Proteomes" id="UP001360953"/>
    </source>
</evidence>
<feature type="compositionally biased region" description="Gly residues" evidence="2">
    <location>
        <begin position="165"/>
        <end position="177"/>
    </location>
</feature>
<organism evidence="5 6">
    <name type="scientific">Phyllosticta citribraziliensis</name>
    <dbReference type="NCBI Taxonomy" id="989973"/>
    <lineage>
        <taxon>Eukaryota</taxon>
        <taxon>Fungi</taxon>
        <taxon>Dikarya</taxon>
        <taxon>Ascomycota</taxon>
        <taxon>Pezizomycotina</taxon>
        <taxon>Dothideomycetes</taxon>
        <taxon>Dothideomycetes incertae sedis</taxon>
        <taxon>Botryosphaeriales</taxon>
        <taxon>Phyllostictaceae</taxon>
        <taxon>Phyllosticta</taxon>
    </lineage>
</organism>
<gene>
    <name evidence="5" type="ORF">J3D65DRAFT_229285</name>
</gene>
<protein>
    <submittedName>
        <fullName evidence="5">RlpA-like double-psi beta-barrel-protein domain-containing protein-containing protein</fullName>
    </submittedName>
</protein>
<dbReference type="Gene3D" id="2.60.40.760">
    <property type="entry name" value="Expansin, cellulose-binding-like domain"/>
    <property type="match status" value="1"/>
</dbReference>
<dbReference type="PANTHER" id="PTHR31836">
    <property type="match status" value="1"/>
</dbReference>
<dbReference type="GeneID" id="92027571"/>
<dbReference type="SUPFAM" id="SSF49590">
    <property type="entry name" value="PHL pollen allergen"/>
    <property type="match status" value="1"/>
</dbReference>
<evidence type="ECO:0000256" key="1">
    <source>
        <dbReference type="ARBA" id="ARBA00022729"/>
    </source>
</evidence>
<dbReference type="InterPro" id="IPR036908">
    <property type="entry name" value="RlpA-like_sf"/>
</dbReference>
<dbReference type="RefSeq" id="XP_066659108.1">
    <property type="nucleotide sequence ID" value="XM_066794665.1"/>
</dbReference>
<dbReference type="CDD" id="cd22249">
    <property type="entry name" value="UDM1_RNF168_RNF169-like"/>
    <property type="match status" value="1"/>
</dbReference>
<dbReference type="NCBIfam" id="NF041144">
    <property type="entry name" value="expansin_EXLX1"/>
    <property type="match status" value="1"/>
</dbReference>
<dbReference type="InterPro" id="IPR036749">
    <property type="entry name" value="Expansin_CBD_sf"/>
</dbReference>
<evidence type="ECO:0000256" key="3">
    <source>
        <dbReference type="SAM" id="SignalP"/>
    </source>
</evidence>
<evidence type="ECO:0000256" key="2">
    <source>
        <dbReference type="SAM" id="MobiDB-lite"/>
    </source>
</evidence>
<feature type="region of interest" description="Disordered" evidence="2">
    <location>
        <begin position="27"/>
        <end position="207"/>
    </location>
</feature>
<feature type="region of interest" description="Disordered" evidence="2">
    <location>
        <begin position="333"/>
        <end position="355"/>
    </location>
</feature>
<reference evidence="5 6" key="1">
    <citation type="submission" date="2024-04" db="EMBL/GenBank/DDBJ databases">
        <title>Phyllosticta paracitricarpa is synonymous to the EU quarantine fungus P. citricarpa based on phylogenomic analyses.</title>
        <authorList>
            <consortium name="Lawrence Berkeley National Laboratory"/>
            <person name="Van ingen-buijs V.A."/>
            <person name="Van westerhoven A.C."/>
            <person name="Haridas S."/>
            <person name="Skiadas P."/>
            <person name="Martin F."/>
            <person name="Groenewald J.Z."/>
            <person name="Crous P.W."/>
            <person name="Seidl M.F."/>
        </authorList>
    </citation>
    <scope>NUCLEOTIDE SEQUENCE [LARGE SCALE GENOMIC DNA]</scope>
    <source>
        <strain evidence="5 6">CPC 17464</strain>
    </source>
</reference>
<dbReference type="Proteomes" id="UP001360953">
    <property type="component" value="Unassembled WGS sequence"/>
</dbReference>
<evidence type="ECO:0000259" key="4">
    <source>
        <dbReference type="PROSITE" id="PS50842"/>
    </source>
</evidence>
<feature type="compositionally biased region" description="Gly residues" evidence="2">
    <location>
        <begin position="122"/>
        <end position="138"/>
    </location>
</feature>
<dbReference type="SUPFAM" id="SSF50685">
    <property type="entry name" value="Barwin-like endoglucanases"/>
    <property type="match status" value="1"/>
</dbReference>
<dbReference type="PANTHER" id="PTHR31836:SF21">
    <property type="entry name" value="EXPANSIN-LIKE PROTEIN 7"/>
    <property type="match status" value="1"/>
</dbReference>
<dbReference type="CDD" id="cd22271">
    <property type="entry name" value="DPBB_EXP_N-like"/>
    <property type="match status" value="1"/>
</dbReference>
<accession>A0ABR1M5F2</accession>
<feature type="chain" id="PRO_5045402963" evidence="3">
    <location>
        <begin position="21"/>
        <end position="403"/>
    </location>
</feature>
<proteinExistence type="predicted"/>
<dbReference type="InterPro" id="IPR051477">
    <property type="entry name" value="Expansin_CellWall"/>
</dbReference>
<feature type="signal peptide" evidence="3">
    <location>
        <begin position="1"/>
        <end position="20"/>
    </location>
</feature>